<organism evidence="9">
    <name type="scientific">Timema douglasi</name>
    <name type="common">Walking stick</name>
    <dbReference type="NCBI Taxonomy" id="61478"/>
    <lineage>
        <taxon>Eukaryota</taxon>
        <taxon>Metazoa</taxon>
        <taxon>Ecdysozoa</taxon>
        <taxon>Arthropoda</taxon>
        <taxon>Hexapoda</taxon>
        <taxon>Insecta</taxon>
        <taxon>Pterygota</taxon>
        <taxon>Neoptera</taxon>
        <taxon>Polyneoptera</taxon>
        <taxon>Phasmatodea</taxon>
        <taxon>Timematodea</taxon>
        <taxon>Timematoidea</taxon>
        <taxon>Timematidae</taxon>
        <taxon>Timema</taxon>
    </lineage>
</organism>
<dbReference type="InterPro" id="IPR000873">
    <property type="entry name" value="AMP-dep_synth/lig_dom"/>
</dbReference>
<evidence type="ECO:0000256" key="4">
    <source>
        <dbReference type="ARBA" id="ARBA00039009"/>
    </source>
</evidence>
<dbReference type="AlphaFoldDB" id="A0A7R8VD65"/>
<dbReference type="PROSITE" id="PS00455">
    <property type="entry name" value="AMP_BINDING"/>
    <property type="match status" value="1"/>
</dbReference>
<feature type="domain" description="AMP-dependent synthetase/ligase" evidence="8">
    <location>
        <begin position="36"/>
        <end position="245"/>
    </location>
</feature>
<dbReference type="GO" id="GO:0006631">
    <property type="term" value="P:fatty acid metabolic process"/>
    <property type="evidence" value="ECO:0007669"/>
    <property type="project" value="TreeGrafter"/>
</dbReference>
<dbReference type="PANTHER" id="PTHR43201">
    <property type="entry name" value="ACYL-COA SYNTHETASE"/>
    <property type="match status" value="1"/>
</dbReference>
<name>A0A7R8VD65_TIMDO</name>
<evidence type="ECO:0000256" key="2">
    <source>
        <dbReference type="ARBA" id="ARBA00022598"/>
    </source>
</evidence>
<dbReference type="SUPFAM" id="SSF56801">
    <property type="entry name" value="Acetyl-CoA synthetase-like"/>
    <property type="match status" value="1"/>
</dbReference>
<comment type="catalytic activity">
    <reaction evidence="6">
        <text>octanoate + ATP + CoA = octanoyl-CoA + AMP + diphosphate</text>
        <dbReference type="Rhea" id="RHEA:33631"/>
        <dbReference type="ChEBI" id="CHEBI:25646"/>
        <dbReference type="ChEBI" id="CHEBI:30616"/>
        <dbReference type="ChEBI" id="CHEBI:33019"/>
        <dbReference type="ChEBI" id="CHEBI:57287"/>
        <dbReference type="ChEBI" id="CHEBI:57386"/>
        <dbReference type="ChEBI" id="CHEBI:456215"/>
    </reaction>
</comment>
<evidence type="ECO:0000256" key="6">
    <source>
        <dbReference type="ARBA" id="ARBA00047319"/>
    </source>
</evidence>
<dbReference type="EMBL" id="OA565071">
    <property type="protein sequence ID" value="CAD7196258.1"/>
    <property type="molecule type" value="Genomic_DNA"/>
</dbReference>
<proteinExistence type="inferred from homology"/>
<dbReference type="GO" id="GO:0031956">
    <property type="term" value="F:medium-chain fatty acid-CoA ligase activity"/>
    <property type="evidence" value="ECO:0007669"/>
    <property type="project" value="UniProtKB-EC"/>
</dbReference>
<evidence type="ECO:0000256" key="3">
    <source>
        <dbReference type="ARBA" id="ARBA00037247"/>
    </source>
</evidence>
<comment type="catalytic activity">
    <reaction evidence="7">
        <text>a medium-chain fatty acid + ATP + CoA = a medium-chain fatty acyl-CoA + AMP + diphosphate</text>
        <dbReference type="Rhea" id="RHEA:48340"/>
        <dbReference type="ChEBI" id="CHEBI:30616"/>
        <dbReference type="ChEBI" id="CHEBI:33019"/>
        <dbReference type="ChEBI" id="CHEBI:57287"/>
        <dbReference type="ChEBI" id="CHEBI:59558"/>
        <dbReference type="ChEBI" id="CHEBI:90546"/>
        <dbReference type="ChEBI" id="CHEBI:456215"/>
        <dbReference type="EC" id="6.2.1.2"/>
    </reaction>
</comment>
<protein>
    <recommendedName>
        <fullName evidence="5">Medium-chain acyl-CoA ligase ACSF2, mitochondrial</fullName>
        <ecNumber evidence="4">6.2.1.2</ecNumber>
    </recommendedName>
</protein>
<keyword evidence="2" id="KW-0436">Ligase</keyword>
<sequence>MDYYQRLQGMGYPRPSYWFETGSEPLLPITLGQLIEWAAEEYADKEALVSVYENVRWTFKEAKEKANKLAAGFLSLGLNPGDVIAVWGFNSSHFYLTSLAAARAGLILAKVDPSYQALELRHCLNKVGAKLLIAAETDVTQNYYQIIHSLAPELDHCAAGQLRSEQLPELRTVVMTGDLIHPSTYNLDDLISMATSEGIARLLELQKSIQPDDGTAIHYTSGTTGSPKGALLSHRNIINAGYSLARQTGMKKLSKRTNIMEGQDVFNRKPKLVKPLAITSIFNTLFPLYEVDAKRVIVVMSVKNNLTPYVHLEKYGGNSAVFNRTE</sequence>
<accession>A0A7R8VD65</accession>
<comment type="function">
    <text evidence="3">Acyl-CoA synthases catalyze the initial reaction in fatty acid metabolism, by forming a thioester with CoA. Has some preference toward medium-chain substrates. Plays a role in adipocyte differentiation.</text>
</comment>
<reference evidence="9" key="1">
    <citation type="submission" date="2020-11" db="EMBL/GenBank/DDBJ databases">
        <authorList>
            <person name="Tran Van P."/>
        </authorList>
    </citation>
    <scope>NUCLEOTIDE SEQUENCE</scope>
</reference>
<dbReference type="InterPro" id="IPR020845">
    <property type="entry name" value="AMP-binding_CS"/>
</dbReference>
<dbReference type="EC" id="6.2.1.2" evidence="4"/>
<evidence type="ECO:0000259" key="8">
    <source>
        <dbReference type="Pfam" id="PF00501"/>
    </source>
</evidence>
<evidence type="ECO:0000256" key="1">
    <source>
        <dbReference type="ARBA" id="ARBA00006432"/>
    </source>
</evidence>
<dbReference type="Gene3D" id="3.40.50.980">
    <property type="match status" value="2"/>
</dbReference>
<comment type="similarity">
    <text evidence="1">Belongs to the ATP-dependent AMP-binding enzyme family.</text>
</comment>
<evidence type="ECO:0000256" key="5">
    <source>
        <dbReference type="ARBA" id="ARBA00039638"/>
    </source>
</evidence>
<dbReference type="Pfam" id="PF00501">
    <property type="entry name" value="AMP-binding"/>
    <property type="match status" value="1"/>
</dbReference>
<dbReference type="PANTHER" id="PTHR43201:SF5">
    <property type="entry name" value="MEDIUM-CHAIN ACYL-COA LIGASE ACSF2, MITOCHONDRIAL"/>
    <property type="match status" value="1"/>
</dbReference>
<evidence type="ECO:0000313" key="9">
    <source>
        <dbReference type="EMBL" id="CAD7196258.1"/>
    </source>
</evidence>
<evidence type="ECO:0000256" key="7">
    <source>
        <dbReference type="ARBA" id="ARBA00048277"/>
    </source>
</evidence>
<gene>
    <name evidence="9" type="ORF">TDIB3V08_LOCUS2610</name>
</gene>